<accession>A0A538TW45</accession>
<dbReference type="PROSITE" id="PS50830">
    <property type="entry name" value="TNASE_3"/>
    <property type="match status" value="1"/>
</dbReference>
<evidence type="ECO:0000259" key="2">
    <source>
        <dbReference type="PROSITE" id="PS50830"/>
    </source>
</evidence>
<evidence type="ECO:0000313" key="4">
    <source>
        <dbReference type="Proteomes" id="UP000316609"/>
    </source>
</evidence>
<dbReference type="Proteomes" id="UP000316609">
    <property type="component" value="Unassembled WGS sequence"/>
</dbReference>
<sequence length="198" mass="21660">MPAARCRGPTPWALAIGLLLGGFVVSSLAAGAVLPQRRPHGVRVTVEPQALRLMDGDTAEIRWSAADVETVRFLGIDAPELYRGGRSAPPGPKNLDPRGAEARGFARGAFDVTRAVALLRCDRLDRYRRTLGYFFLDGRNFSALAVRAGYAHETISRYGDNGLPREAAEVLAAARERRRHSPRTTRSRPIAARKASRM</sequence>
<evidence type="ECO:0000313" key="3">
    <source>
        <dbReference type="EMBL" id="TMQ67854.1"/>
    </source>
</evidence>
<dbReference type="Pfam" id="PF00565">
    <property type="entry name" value="SNase"/>
    <property type="match status" value="1"/>
</dbReference>
<dbReference type="AlphaFoldDB" id="A0A538TW45"/>
<reference evidence="3 4" key="1">
    <citation type="journal article" date="2019" name="Nat. Microbiol.">
        <title>Mediterranean grassland soil C-N compound turnover is dependent on rainfall and depth, and is mediated by genomically divergent microorganisms.</title>
        <authorList>
            <person name="Diamond S."/>
            <person name="Andeer P.F."/>
            <person name="Li Z."/>
            <person name="Crits-Christoph A."/>
            <person name="Burstein D."/>
            <person name="Anantharaman K."/>
            <person name="Lane K.R."/>
            <person name="Thomas B.C."/>
            <person name="Pan C."/>
            <person name="Northen T.R."/>
            <person name="Banfield J.F."/>
        </authorList>
    </citation>
    <scope>NUCLEOTIDE SEQUENCE [LARGE SCALE GENOMIC DNA]</scope>
    <source>
        <strain evidence="3">WS_8</strain>
    </source>
</reference>
<dbReference type="SUPFAM" id="SSF50199">
    <property type="entry name" value="Staphylococcal nuclease"/>
    <property type="match status" value="1"/>
</dbReference>
<dbReference type="SMART" id="SM00318">
    <property type="entry name" value="SNc"/>
    <property type="match status" value="1"/>
</dbReference>
<dbReference type="InterPro" id="IPR016071">
    <property type="entry name" value="Staphylococal_nuclease_OB-fold"/>
</dbReference>
<feature type="compositionally biased region" description="Basic residues" evidence="1">
    <location>
        <begin position="176"/>
        <end position="186"/>
    </location>
</feature>
<comment type="caution">
    <text evidence="3">The sequence shown here is derived from an EMBL/GenBank/DDBJ whole genome shotgun (WGS) entry which is preliminary data.</text>
</comment>
<dbReference type="Gene3D" id="2.40.50.90">
    <property type="match status" value="1"/>
</dbReference>
<protein>
    <submittedName>
        <fullName evidence="3">Thermonuclease family protein</fullName>
    </submittedName>
</protein>
<organism evidence="3 4">
    <name type="scientific">Eiseniibacteriota bacterium</name>
    <dbReference type="NCBI Taxonomy" id="2212470"/>
    <lineage>
        <taxon>Bacteria</taxon>
        <taxon>Candidatus Eiseniibacteriota</taxon>
    </lineage>
</organism>
<evidence type="ECO:0000256" key="1">
    <source>
        <dbReference type="SAM" id="MobiDB-lite"/>
    </source>
</evidence>
<name>A0A538TW45_UNCEI</name>
<dbReference type="EMBL" id="VBOY01000027">
    <property type="protein sequence ID" value="TMQ67854.1"/>
    <property type="molecule type" value="Genomic_DNA"/>
</dbReference>
<feature type="domain" description="TNase-like" evidence="2">
    <location>
        <begin position="52"/>
        <end position="179"/>
    </location>
</feature>
<dbReference type="InterPro" id="IPR035437">
    <property type="entry name" value="SNase_OB-fold_sf"/>
</dbReference>
<gene>
    <name evidence="3" type="ORF">E6K78_03300</name>
</gene>
<proteinExistence type="predicted"/>
<feature type="region of interest" description="Disordered" evidence="1">
    <location>
        <begin position="174"/>
        <end position="198"/>
    </location>
</feature>